<dbReference type="SUPFAM" id="SSF56112">
    <property type="entry name" value="Protein kinase-like (PK-like)"/>
    <property type="match status" value="1"/>
</dbReference>
<reference evidence="7" key="1">
    <citation type="submission" date="2024-04" db="EMBL/GenBank/DDBJ databases">
        <title>Salinicola lusitanus LLJ914,a marine bacterium isolated from the Okinawa Trough.</title>
        <authorList>
            <person name="Li J."/>
        </authorList>
    </citation>
    <scope>NUCLEOTIDE SEQUENCE [LARGE SCALE GENOMIC DNA]</scope>
</reference>
<keyword evidence="2" id="KW-0808">Transferase</keyword>
<accession>A0AAW0MYV1</accession>
<evidence type="ECO:0000313" key="6">
    <source>
        <dbReference type="EMBL" id="KAK7884342.1"/>
    </source>
</evidence>
<evidence type="ECO:0000313" key="7">
    <source>
        <dbReference type="Proteomes" id="UP001460270"/>
    </source>
</evidence>
<evidence type="ECO:0000256" key="1">
    <source>
        <dbReference type="ARBA" id="ARBA00022527"/>
    </source>
</evidence>
<sequence>MKLVKIRRPKRGDEEEVMFVRGTVQNETPSDITFCHAVCSLSFILTVHCLLCATDSHVRALEATLGYKVTEAIDMWSLGCSRGLFHWISSFSDDSAYNNVRSIVKLLGLPNSKVLLEGEKAKKFFTVTDDMNEWRLKSPAEYRAAEGTFVQLEEGPFEHYDTLESIFLDFSTDNNAEHRDRTAFADLMKKLLDLDPDTRITPREALHHPFVTMEHLVGDNSDYSQKARSLMAVALKGSTTVFDLTPQATPGQGQP</sequence>
<keyword evidence="7" id="KW-1185">Reference proteome</keyword>
<dbReference type="PANTHER" id="PTHR24058:SF17">
    <property type="entry name" value="HOMEODOMAIN INTERACTING PROTEIN KINASE, ISOFORM D"/>
    <property type="match status" value="1"/>
</dbReference>
<evidence type="ECO:0000256" key="4">
    <source>
        <dbReference type="ARBA" id="ARBA00022777"/>
    </source>
</evidence>
<name>A0AAW0MYV1_9GOBI</name>
<comment type="caution">
    <text evidence="6">The sequence shown here is derived from an EMBL/GenBank/DDBJ whole genome shotgun (WGS) entry which is preliminary data.</text>
</comment>
<organism evidence="6 7">
    <name type="scientific">Mugilogobius chulae</name>
    <name type="common">yellowstripe goby</name>
    <dbReference type="NCBI Taxonomy" id="88201"/>
    <lineage>
        <taxon>Eukaryota</taxon>
        <taxon>Metazoa</taxon>
        <taxon>Chordata</taxon>
        <taxon>Craniata</taxon>
        <taxon>Vertebrata</taxon>
        <taxon>Euteleostomi</taxon>
        <taxon>Actinopterygii</taxon>
        <taxon>Neopterygii</taxon>
        <taxon>Teleostei</taxon>
        <taxon>Neoteleostei</taxon>
        <taxon>Acanthomorphata</taxon>
        <taxon>Gobiaria</taxon>
        <taxon>Gobiiformes</taxon>
        <taxon>Gobioidei</taxon>
        <taxon>Gobiidae</taxon>
        <taxon>Gobionellinae</taxon>
        <taxon>Mugilogobius</taxon>
    </lineage>
</organism>
<dbReference type="Proteomes" id="UP001460270">
    <property type="component" value="Unassembled WGS sequence"/>
</dbReference>
<dbReference type="GO" id="GO:0004674">
    <property type="term" value="F:protein serine/threonine kinase activity"/>
    <property type="evidence" value="ECO:0007669"/>
    <property type="project" value="UniProtKB-KW"/>
</dbReference>
<protein>
    <recommendedName>
        <fullName evidence="8">Protein kinase domain-containing protein</fullName>
    </recommendedName>
</protein>
<dbReference type="PANTHER" id="PTHR24058">
    <property type="entry name" value="DUAL SPECIFICITY PROTEIN KINASE"/>
    <property type="match status" value="1"/>
</dbReference>
<dbReference type="EMBL" id="JBBPFD010000020">
    <property type="protein sequence ID" value="KAK7884342.1"/>
    <property type="molecule type" value="Genomic_DNA"/>
</dbReference>
<evidence type="ECO:0000256" key="5">
    <source>
        <dbReference type="ARBA" id="ARBA00022840"/>
    </source>
</evidence>
<dbReference type="InterPro" id="IPR011009">
    <property type="entry name" value="Kinase-like_dom_sf"/>
</dbReference>
<dbReference type="GO" id="GO:0005634">
    <property type="term" value="C:nucleus"/>
    <property type="evidence" value="ECO:0007669"/>
    <property type="project" value="TreeGrafter"/>
</dbReference>
<evidence type="ECO:0008006" key="8">
    <source>
        <dbReference type="Google" id="ProtNLM"/>
    </source>
</evidence>
<proteinExistence type="predicted"/>
<dbReference type="GO" id="GO:0005737">
    <property type="term" value="C:cytoplasm"/>
    <property type="evidence" value="ECO:0007669"/>
    <property type="project" value="TreeGrafter"/>
</dbReference>
<keyword evidence="5" id="KW-0067">ATP-binding</keyword>
<dbReference type="GO" id="GO:0005524">
    <property type="term" value="F:ATP binding"/>
    <property type="evidence" value="ECO:0007669"/>
    <property type="project" value="UniProtKB-KW"/>
</dbReference>
<keyword evidence="4" id="KW-0418">Kinase</keyword>
<keyword evidence="3" id="KW-0547">Nucleotide-binding</keyword>
<dbReference type="Gene3D" id="1.10.510.10">
    <property type="entry name" value="Transferase(Phosphotransferase) domain 1"/>
    <property type="match status" value="1"/>
</dbReference>
<evidence type="ECO:0000256" key="2">
    <source>
        <dbReference type="ARBA" id="ARBA00022679"/>
    </source>
</evidence>
<evidence type="ECO:0000256" key="3">
    <source>
        <dbReference type="ARBA" id="ARBA00022741"/>
    </source>
</evidence>
<keyword evidence="1" id="KW-0723">Serine/threonine-protein kinase</keyword>
<dbReference type="AlphaFoldDB" id="A0AAW0MYV1"/>
<dbReference type="GO" id="GO:0004713">
    <property type="term" value="F:protein tyrosine kinase activity"/>
    <property type="evidence" value="ECO:0007669"/>
    <property type="project" value="TreeGrafter"/>
</dbReference>
<dbReference type="InterPro" id="IPR050494">
    <property type="entry name" value="Ser_Thr_dual-spec_kinase"/>
</dbReference>
<gene>
    <name evidence="6" type="ORF">WMY93_027465</name>
</gene>